<evidence type="ECO:0008006" key="4">
    <source>
        <dbReference type="Google" id="ProtNLM"/>
    </source>
</evidence>
<reference evidence="2 3" key="1">
    <citation type="journal article" date="2015" name="Parasit. Vectors">
        <title>Draft genome of the scabies mite.</title>
        <authorList>
            <person name="Rider S.D.Jr."/>
            <person name="Morgan M.S."/>
            <person name="Arlian L.G."/>
        </authorList>
    </citation>
    <scope>NUCLEOTIDE SEQUENCE [LARGE SCALE GENOMIC DNA]</scope>
    <source>
        <strain evidence="2">Arlian Lab</strain>
    </source>
</reference>
<dbReference type="InterPro" id="IPR035965">
    <property type="entry name" value="PAS-like_dom_sf"/>
</dbReference>
<dbReference type="GO" id="GO:0005634">
    <property type="term" value="C:nucleus"/>
    <property type="evidence" value="ECO:0007669"/>
    <property type="project" value="InterPro"/>
</dbReference>
<evidence type="ECO:0000313" key="3">
    <source>
        <dbReference type="Proteomes" id="UP000616769"/>
    </source>
</evidence>
<evidence type="ECO:0000313" key="2">
    <source>
        <dbReference type="EMBL" id="KPM03369.1"/>
    </source>
</evidence>
<gene>
    <name evidence="2" type="ORF">QR98_0018000</name>
</gene>
<name>A0A131ZXZ3_SARSC</name>
<dbReference type="GO" id="GO:0003713">
    <property type="term" value="F:transcription coactivator activity"/>
    <property type="evidence" value="ECO:0007669"/>
    <property type="project" value="InterPro"/>
</dbReference>
<evidence type="ECO:0000256" key="1">
    <source>
        <dbReference type="SAM" id="MobiDB-lite"/>
    </source>
</evidence>
<feature type="compositionally biased region" description="Low complexity" evidence="1">
    <location>
        <begin position="383"/>
        <end position="403"/>
    </location>
</feature>
<dbReference type="Gene3D" id="3.30.450.20">
    <property type="entry name" value="PAS domain"/>
    <property type="match status" value="1"/>
</dbReference>
<accession>A0A131ZXZ3</accession>
<dbReference type="OrthoDB" id="10035882at2759"/>
<protein>
    <recommendedName>
        <fullName evidence="4">PAS domain-containing protein</fullName>
    </recommendedName>
</protein>
<sequence length="470" mass="52308">MESPSSIHDDDDDFDFDDSLDESLSHHIDDKNFSDSLSFDDNEALASDPSKGESFASTEALKDKQLTLSEEKRKRILMLKRKKQKQQSSKDSLLPCLPRYELMQVNTRFISNSESKQIDTLTTINNLKHHTSSFGLGSLNSSSMHTDCASSIHHHQQMIEESRVLCVARRLPDSEQQPIDNDGQNNVQIEQFTTRLDFHGRVTFLDTSSMSTKFSWNINYLKNNLINNLLHDFVHPDDLKKVQQHLKEAIINGSVQAAISKFYRLKIGPDQYAKVSTKTKLLKNGSLMAKHSIFFEQNSYNQVKKEVDDELVNTIINSSTSTSTTTSSSTSSSNNNRSGDTDRNICDNFGIVCGNSSGQSSTTTTSTSTINSDQIIGRNSPKLSTTLSSISDRDSSSMQQHQQQYLQQTSTSFSTNNTSSISTLSAESSSINSIVDQWNDPLSANNCQSTNSSIVQLPQTSNNSDLFNGL</sequence>
<dbReference type="Pfam" id="PF14598">
    <property type="entry name" value="PAS_11"/>
    <property type="match status" value="1"/>
</dbReference>
<dbReference type="VEuPathDB" id="VectorBase:SSCA008496"/>
<dbReference type="PANTHER" id="PTHR10684">
    <property type="entry name" value="NUCLEAR RECEPTOR COACTIVATOR"/>
    <property type="match status" value="1"/>
</dbReference>
<dbReference type="EMBL" id="JXLN01004793">
    <property type="protein sequence ID" value="KPM03369.1"/>
    <property type="molecule type" value="Genomic_DNA"/>
</dbReference>
<feature type="compositionally biased region" description="Low complexity" evidence="1">
    <location>
        <begin position="357"/>
        <end position="369"/>
    </location>
</feature>
<dbReference type="GO" id="GO:0045944">
    <property type="term" value="P:positive regulation of transcription by RNA polymerase II"/>
    <property type="evidence" value="ECO:0007669"/>
    <property type="project" value="TreeGrafter"/>
</dbReference>
<dbReference type="Proteomes" id="UP000616769">
    <property type="component" value="Unassembled WGS sequence"/>
</dbReference>
<dbReference type="PANTHER" id="PTHR10684:SF4">
    <property type="entry name" value="TAIMAN, ISOFORM G"/>
    <property type="match status" value="1"/>
</dbReference>
<feature type="region of interest" description="Disordered" evidence="1">
    <location>
        <begin position="357"/>
        <end position="403"/>
    </location>
</feature>
<dbReference type="AlphaFoldDB" id="A0A131ZXZ3"/>
<dbReference type="SUPFAM" id="SSF55785">
    <property type="entry name" value="PYP-like sensor domain (PAS domain)"/>
    <property type="match status" value="1"/>
</dbReference>
<proteinExistence type="predicted"/>
<organism evidence="2 3">
    <name type="scientific">Sarcoptes scabiei</name>
    <name type="common">Itch mite</name>
    <name type="synonym">Acarus scabiei</name>
    <dbReference type="NCBI Taxonomy" id="52283"/>
    <lineage>
        <taxon>Eukaryota</taxon>
        <taxon>Metazoa</taxon>
        <taxon>Ecdysozoa</taxon>
        <taxon>Arthropoda</taxon>
        <taxon>Chelicerata</taxon>
        <taxon>Arachnida</taxon>
        <taxon>Acari</taxon>
        <taxon>Acariformes</taxon>
        <taxon>Sarcoptiformes</taxon>
        <taxon>Astigmata</taxon>
        <taxon>Psoroptidia</taxon>
        <taxon>Sarcoptoidea</taxon>
        <taxon>Sarcoptidae</taxon>
        <taxon>Sarcoptinae</taxon>
        <taxon>Sarcoptes</taxon>
    </lineage>
</organism>
<dbReference type="GO" id="GO:0032870">
    <property type="term" value="P:cellular response to hormone stimulus"/>
    <property type="evidence" value="ECO:0007669"/>
    <property type="project" value="TreeGrafter"/>
</dbReference>
<dbReference type="InterPro" id="IPR017426">
    <property type="entry name" value="Nuclear_rcpt_coactivator"/>
</dbReference>
<feature type="region of interest" description="Disordered" evidence="1">
    <location>
        <begin position="319"/>
        <end position="342"/>
    </location>
</feature>
<dbReference type="GO" id="GO:0016922">
    <property type="term" value="F:nuclear receptor binding"/>
    <property type="evidence" value="ECO:0007669"/>
    <property type="project" value="TreeGrafter"/>
</dbReference>
<comment type="caution">
    <text evidence="2">The sequence shown here is derived from an EMBL/GenBank/DDBJ whole genome shotgun (WGS) entry which is preliminary data.</text>
</comment>
<feature type="region of interest" description="Disordered" evidence="1">
    <location>
        <begin position="27"/>
        <end position="60"/>
    </location>
</feature>
<feature type="compositionally biased region" description="Low complexity" evidence="1">
    <location>
        <begin position="319"/>
        <end position="336"/>
    </location>
</feature>